<gene>
    <name evidence="1" type="ORF">BZB76_1938</name>
</gene>
<proteinExistence type="predicted"/>
<evidence type="ECO:0000313" key="1">
    <source>
        <dbReference type="EMBL" id="RKS76582.1"/>
    </source>
</evidence>
<keyword evidence="2" id="KW-1185">Reference proteome</keyword>
<organism evidence="1 2">
    <name type="scientific">Actinomadura pelletieri DSM 43383</name>
    <dbReference type="NCBI Taxonomy" id="1120940"/>
    <lineage>
        <taxon>Bacteria</taxon>
        <taxon>Bacillati</taxon>
        <taxon>Actinomycetota</taxon>
        <taxon>Actinomycetes</taxon>
        <taxon>Streptosporangiales</taxon>
        <taxon>Thermomonosporaceae</taxon>
        <taxon>Actinomadura</taxon>
    </lineage>
</organism>
<comment type="caution">
    <text evidence="1">The sequence shown here is derived from an EMBL/GenBank/DDBJ whole genome shotgun (WGS) entry which is preliminary data.</text>
</comment>
<protein>
    <submittedName>
        <fullName evidence="1">Uncharacterized protein</fullName>
    </submittedName>
</protein>
<dbReference type="RefSeq" id="WP_170180557.1">
    <property type="nucleotide sequence ID" value="NZ_RBWU01000002.1"/>
</dbReference>
<dbReference type="Proteomes" id="UP000274601">
    <property type="component" value="Unassembled WGS sequence"/>
</dbReference>
<dbReference type="EMBL" id="RBWU01000002">
    <property type="protein sequence ID" value="RKS76582.1"/>
    <property type="molecule type" value="Genomic_DNA"/>
</dbReference>
<reference evidence="1 2" key="1">
    <citation type="submission" date="2018-10" db="EMBL/GenBank/DDBJ databases">
        <title>Genomic Encyclopedia of Archaeal and Bacterial Type Strains, Phase II (KMG-II): from individual species to whole genera.</title>
        <authorList>
            <person name="Goeker M."/>
        </authorList>
    </citation>
    <scope>NUCLEOTIDE SEQUENCE [LARGE SCALE GENOMIC DNA]</scope>
    <source>
        <strain evidence="1 2">DSM 43383</strain>
    </source>
</reference>
<sequence length="52" mass="5420">MRGLNRKKIGLLAVAFVLVIGVMEVLALKIGSMDLPLPSEPGHPAVAERPGG</sequence>
<dbReference type="AlphaFoldDB" id="A0A495QSV1"/>
<accession>A0A495QSV1</accession>
<evidence type="ECO:0000313" key="2">
    <source>
        <dbReference type="Proteomes" id="UP000274601"/>
    </source>
</evidence>
<name>A0A495QSV1_9ACTN</name>